<dbReference type="EMBL" id="CP003154">
    <property type="protein sequence ID" value="AFL75467.1"/>
    <property type="molecule type" value="Genomic_DNA"/>
</dbReference>
<dbReference type="AlphaFoldDB" id="I3YEP9"/>
<evidence type="ECO:0000313" key="1">
    <source>
        <dbReference type="EMBL" id="AFL75467.1"/>
    </source>
</evidence>
<protein>
    <submittedName>
        <fullName evidence="1">Uncharacterized protein</fullName>
    </submittedName>
</protein>
<accession>I3YEP9</accession>
<reference evidence="1 2" key="1">
    <citation type="submission" date="2012-06" db="EMBL/GenBank/DDBJ databases">
        <title>Complete sequence of Thiocystis violascens DSM 198.</title>
        <authorList>
            <consortium name="US DOE Joint Genome Institute"/>
            <person name="Lucas S."/>
            <person name="Han J."/>
            <person name="Lapidus A."/>
            <person name="Cheng J.-F."/>
            <person name="Goodwin L."/>
            <person name="Pitluck S."/>
            <person name="Peters L."/>
            <person name="Ovchinnikova G."/>
            <person name="Teshima H."/>
            <person name="Detter J.C."/>
            <person name="Han C."/>
            <person name="Tapia R."/>
            <person name="Land M."/>
            <person name="Hauser L."/>
            <person name="Kyrpides N."/>
            <person name="Ivanova N."/>
            <person name="Pagani I."/>
            <person name="Vogl K."/>
            <person name="Liu Z."/>
            <person name="Frigaard N.-U."/>
            <person name="Bryant D."/>
            <person name="Woyke T."/>
        </authorList>
    </citation>
    <scope>NUCLEOTIDE SEQUENCE [LARGE SCALE GENOMIC DNA]</scope>
    <source>
        <strain evidence="2">ATCC 17096 / DSM 198 / 6111</strain>
    </source>
</reference>
<dbReference type="Proteomes" id="UP000006062">
    <property type="component" value="Chromosome"/>
</dbReference>
<evidence type="ECO:0000313" key="2">
    <source>
        <dbReference type="Proteomes" id="UP000006062"/>
    </source>
</evidence>
<organism evidence="1 2">
    <name type="scientific">Thiocystis violascens (strain ATCC 17096 / DSM 198 / 6111)</name>
    <name type="common">Chromatium violascens</name>
    <dbReference type="NCBI Taxonomy" id="765911"/>
    <lineage>
        <taxon>Bacteria</taxon>
        <taxon>Pseudomonadati</taxon>
        <taxon>Pseudomonadota</taxon>
        <taxon>Gammaproteobacteria</taxon>
        <taxon>Chromatiales</taxon>
        <taxon>Chromatiaceae</taxon>
        <taxon>Thiocystis</taxon>
    </lineage>
</organism>
<keyword evidence="2" id="KW-1185">Reference proteome</keyword>
<proteinExistence type="predicted"/>
<sequence>MVRAVVVPRRRLPSSARTDGAHPGLRWRFGADRHRARRPITRAHADGRAREAFGGVVAARIDWPMVDSESDGKQRVRLHSMLKRVRNPTLRLCPWQLDCSLLVRADGSPGCRVDLGDQGHLRFPHCLEGQRISSAHLKALGVEAWRWLDVTRALNETAAHRLLPARWDLKCAACVFSQGLAAGDKPRDARY</sequence>
<gene>
    <name evidence="1" type="ordered locus">Thivi_3612</name>
</gene>
<dbReference type="KEGG" id="tvi:Thivi_3612"/>
<name>I3YEP9_THIV6</name>
<dbReference type="HOGENOM" id="CLU_1420879_0_0_6"/>